<evidence type="ECO:0000313" key="5">
    <source>
        <dbReference type="Proteomes" id="UP000008120"/>
    </source>
</evidence>
<dbReference type="PROSITE" id="PS50819">
    <property type="entry name" value="INTEIN_ENDONUCLEASE"/>
    <property type="match status" value="1"/>
</dbReference>
<organism evidence="3 5">
    <name type="scientific">Caldiarchaeum subterraneum</name>
    <dbReference type="NCBI Taxonomy" id="311458"/>
    <lineage>
        <taxon>Archaea</taxon>
        <taxon>Nitrososphaerota</taxon>
        <taxon>Candidatus Caldarchaeales</taxon>
        <taxon>Candidatus Caldarchaeaceae</taxon>
        <taxon>Candidatus Caldarchaeum</taxon>
    </lineage>
</organism>
<accession>E6N2P5</accession>
<dbReference type="AlphaFoldDB" id="E6N2P5"/>
<dbReference type="InterPro" id="IPR027434">
    <property type="entry name" value="Homing_endonucl"/>
</dbReference>
<evidence type="ECO:0000313" key="4">
    <source>
        <dbReference type="EMBL" id="BAJ50585.1"/>
    </source>
</evidence>
<evidence type="ECO:0000259" key="2">
    <source>
        <dbReference type="PROSITE" id="PS50819"/>
    </source>
</evidence>
<proteinExistence type="predicted"/>
<gene>
    <name evidence="4" type="ORF">CSUB_C0727</name>
    <name evidence="3" type="ORF">HGMM_F01H02C08</name>
</gene>
<evidence type="ECO:0000313" key="3">
    <source>
        <dbReference type="EMBL" id="BAJ46601.1"/>
    </source>
</evidence>
<feature type="domain" description="DOD-type homing endonuclease" evidence="2">
    <location>
        <begin position="186"/>
        <end position="225"/>
    </location>
</feature>
<dbReference type="Proteomes" id="UP000008120">
    <property type="component" value="Chromosome"/>
</dbReference>
<protein>
    <submittedName>
        <fullName evidence="3">Intein/rRNA intron-related DNA endonuclease</fullName>
    </submittedName>
</protein>
<reference evidence="3" key="3">
    <citation type="journal article" date="2012" name="PLoS ONE">
        <title>A Deeply Branching Thermophilic Bacterium with an Ancient Acetyl-CoA Pathway Dominates a Subsurface Ecosystem.</title>
        <authorList>
            <person name="Takami H."/>
            <person name="Noguchi H."/>
            <person name="Takaki Y."/>
            <person name="Uchiyama I."/>
            <person name="Toyoda A."/>
            <person name="Nishi S."/>
            <person name="Chee G.-J."/>
            <person name="Arai W."/>
            <person name="Nunoura T."/>
            <person name="Itoh T."/>
            <person name="Hattori M."/>
            <person name="Takai K."/>
        </authorList>
    </citation>
    <scope>NUCLEOTIDE SEQUENCE</scope>
</reference>
<dbReference type="Pfam" id="PF14528">
    <property type="entry name" value="LAGLIDADG_3"/>
    <property type="match status" value="1"/>
</dbReference>
<dbReference type="KEGG" id="csu:CSUB_C0727"/>
<keyword evidence="3" id="KW-0378">Hydrolase</keyword>
<evidence type="ECO:0000256" key="1">
    <source>
        <dbReference type="SAM" id="MobiDB-lite"/>
    </source>
</evidence>
<dbReference type="BioCyc" id="CCAL311458:G131R-740-MONOMER"/>
<dbReference type="GO" id="GO:0004519">
    <property type="term" value="F:endonuclease activity"/>
    <property type="evidence" value="ECO:0007669"/>
    <property type="project" value="UniProtKB-KW"/>
</dbReference>
<keyword evidence="3" id="KW-0540">Nuclease</keyword>
<feature type="region of interest" description="Disordered" evidence="1">
    <location>
        <begin position="1"/>
        <end position="21"/>
    </location>
</feature>
<dbReference type="InterPro" id="IPR004042">
    <property type="entry name" value="Intein_endonuc_central"/>
</dbReference>
<dbReference type="SUPFAM" id="SSF55608">
    <property type="entry name" value="Homing endonucleases"/>
    <property type="match status" value="2"/>
</dbReference>
<dbReference type="EMBL" id="BA000048">
    <property type="protein sequence ID" value="BAJ50585.1"/>
    <property type="molecule type" value="Genomic_DNA"/>
</dbReference>
<dbReference type="GO" id="GO:0016539">
    <property type="term" value="P:intein-mediated protein splicing"/>
    <property type="evidence" value="ECO:0007669"/>
    <property type="project" value="InterPro"/>
</dbReference>
<dbReference type="EMBL" id="AP011633">
    <property type="protein sequence ID" value="BAJ46601.1"/>
    <property type="molecule type" value="Genomic_DNA"/>
</dbReference>
<dbReference type="InterPro" id="IPR006142">
    <property type="entry name" value="INTEIN"/>
</dbReference>
<dbReference type="InterPro" id="IPR004860">
    <property type="entry name" value="LAGLIDADG_dom"/>
</dbReference>
<reference evidence="3 5" key="1">
    <citation type="journal article" date="2005" name="Environ. Microbiol.">
        <title>Genetic and functional properties of uncultivated thermophilic crenarchaeotes from a subsurface gold mine as revealed by analysis of genome fragments.</title>
        <authorList>
            <person name="Nunoura T."/>
            <person name="Hirayama H."/>
            <person name="Takami H."/>
            <person name="Oida H."/>
            <person name="Nishi S."/>
            <person name="Shimamura S."/>
            <person name="Suzuki Y."/>
            <person name="Inagaki F."/>
            <person name="Takai K."/>
            <person name="Nealson K.H."/>
            <person name="Horikoshi K."/>
        </authorList>
    </citation>
    <scope>NUCLEOTIDE SEQUENCE [LARGE SCALE GENOMIC DNA]</scope>
</reference>
<name>E6N2P5_CALS0</name>
<keyword evidence="3" id="KW-0255">Endonuclease</keyword>
<reference evidence="3 5" key="2">
    <citation type="journal article" date="2011" name="Nucleic Acids Res.">
        <title>Insights into the evolution of Archaea and eukaryotic protein modifier systems revealed by the genome of a novel archaeal group.</title>
        <authorList>
            <person name="Nunoura T."/>
            <person name="Takaki Y."/>
            <person name="Kakuta J."/>
            <person name="Nishi S."/>
            <person name="Sugahara J."/>
            <person name="Kazama H."/>
            <person name="Chee G."/>
            <person name="Hattori M."/>
            <person name="Kanai A."/>
            <person name="Atomi H."/>
            <person name="Takai K."/>
            <person name="Takami H."/>
        </authorList>
    </citation>
    <scope>NUCLEOTIDE SEQUENCE [LARGE SCALE GENOMIC DNA]</scope>
</reference>
<dbReference type="PRINTS" id="PR00379">
    <property type="entry name" value="INTEIN"/>
</dbReference>
<sequence>MSSESTPGSPERLVGAKGKRGPYTPTEKLMKAYDLVIQLRQQGLTYKQIINEVEKTLGIKITKSHCSFWCRRIHSPYNRLYIGAIEFLRPSEDLAYLIGVHAGDAYVTGEQFFLRLEVKDKDFADAYSISLSRVLGRYPPEPRPNKDGKWVVVVASKVLYQLLRKPIDIDRIRPFVEHCERCVAMFLRGFFDSEGSVSKLGTITVYNTDYQLLVYVIYLLKKLGIETTSYAPKTKQLAGGPFRNPRTGKTYHYNKDYYYLRIRRSSNESYYNLVGFSIERKKQRLEEYLRRQRRRLPAT</sequence>
<dbReference type="Gene3D" id="3.10.28.10">
    <property type="entry name" value="Homing endonucleases"/>
    <property type="match status" value="1"/>
</dbReference>